<comment type="caution">
    <text evidence="2">The sequence shown here is derived from an EMBL/GenBank/DDBJ whole genome shotgun (WGS) entry which is preliminary data.</text>
</comment>
<evidence type="ECO:0000256" key="1">
    <source>
        <dbReference type="SAM" id="Phobius"/>
    </source>
</evidence>
<reference evidence="2" key="1">
    <citation type="submission" date="2022-05" db="EMBL/GenBank/DDBJ databases">
        <authorList>
            <person name="Blom J."/>
        </authorList>
    </citation>
    <scope>NUCLEOTIDE SEQUENCE</scope>
    <source>
        <strain evidence="2">Type strain: CPO20170097</strain>
    </source>
</reference>
<proteinExistence type="predicted"/>
<keyword evidence="1" id="KW-1133">Transmembrane helix</keyword>
<accession>A0ABM9F512</accession>
<keyword evidence="1" id="KW-0472">Membrane</keyword>
<dbReference type="Pfam" id="PF10968">
    <property type="entry name" value="DUF2770"/>
    <property type="match status" value="1"/>
</dbReference>
<dbReference type="EMBL" id="CALSBS010000002">
    <property type="protein sequence ID" value="CAH6635843.1"/>
    <property type="molecule type" value="Genomic_DNA"/>
</dbReference>
<evidence type="ECO:0000313" key="3">
    <source>
        <dbReference type="Proteomes" id="UP001152651"/>
    </source>
</evidence>
<keyword evidence="3" id="KW-1185">Reference proteome</keyword>
<sequence>MSAVCLMALRLSGLHSKATVGQVRAAPPDKNAGTCDDVPLKRIMMQRLYHYLVNNLREHFMIYVALCLLLALIDLIWIFFA</sequence>
<protein>
    <submittedName>
        <fullName evidence="2">Uncharacterized protein</fullName>
    </submittedName>
</protein>
<organism evidence="2 3">
    <name type="scientific">Pseudocitrobacter vendiensis</name>
    <dbReference type="NCBI Taxonomy" id="2488306"/>
    <lineage>
        <taxon>Bacteria</taxon>
        <taxon>Pseudomonadati</taxon>
        <taxon>Pseudomonadota</taxon>
        <taxon>Gammaproteobacteria</taxon>
        <taxon>Enterobacterales</taxon>
        <taxon>Enterobacteriaceae</taxon>
        <taxon>Pseudocitrobacter</taxon>
    </lineage>
</organism>
<feature type="transmembrane region" description="Helical" evidence="1">
    <location>
        <begin position="60"/>
        <end position="80"/>
    </location>
</feature>
<dbReference type="Proteomes" id="UP001152651">
    <property type="component" value="Unassembled WGS sequence"/>
</dbReference>
<keyword evidence="1" id="KW-0812">Transmembrane</keyword>
<dbReference type="InterPro" id="IPR024494">
    <property type="entry name" value="DUF2770"/>
</dbReference>
<name>A0ABM9F512_9ENTR</name>
<gene>
    <name evidence="2" type="ORF">FBBNIHIM_03330</name>
</gene>
<evidence type="ECO:0000313" key="2">
    <source>
        <dbReference type="EMBL" id="CAH6635843.1"/>
    </source>
</evidence>